<reference evidence="1" key="1">
    <citation type="submission" date="2020-07" db="EMBL/GenBank/DDBJ databases">
        <title>The High-quality genome of the commercially important snow crab, Chionoecetes opilio.</title>
        <authorList>
            <person name="Jeong J.-H."/>
            <person name="Ryu S."/>
        </authorList>
    </citation>
    <scope>NUCLEOTIDE SEQUENCE</scope>
    <source>
        <strain evidence="1">MADBK_172401_WGS</strain>
        <tissue evidence="1">Digestive gland</tissue>
    </source>
</reference>
<keyword evidence="2" id="KW-1185">Reference proteome</keyword>
<proteinExistence type="predicted"/>
<evidence type="ECO:0000313" key="2">
    <source>
        <dbReference type="Proteomes" id="UP000770661"/>
    </source>
</evidence>
<organism evidence="1 2">
    <name type="scientific">Chionoecetes opilio</name>
    <name type="common">Atlantic snow crab</name>
    <name type="synonym">Cancer opilio</name>
    <dbReference type="NCBI Taxonomy" id="41210"/>
    <lineage>
        <taxon>Eukaryota</taxon>
        <taxon>Metazoa</taxon>
        <taxon>Ecdysozoa</taxon>
        <taxon>Arthropoda</taxon>
        <taxon>Crustacea</taxon>
        <taxon>Multicrustacea</taxon>
        <taxon>Malacostraca</taxon>
        <taxon>Eumalacostraca</taxon>
        <taxon>Eucarida</taxon>
        <taxon>Decapoda</taxon>
        <taxon>Pleocyemata</taxon>
        <taxon>Brachyura</taxon>
        <taxon>Eubrachyura</taxon>
        <taxon>Majoidea</taxon>
        <taxon>Majidae</taxon>
        <taxon>Chionoecetes</taxon>
    </lineage>
</organism>
<dbReference type="Proteomes" id="UP000770661">
    <property type="component" value="Unassembled WGS sequence"/>
</dbReference>
<evidence type="ECO:0000313" key="1">
    <source>
        <dbReference type="EMBL" id="KAG0720754.1"/>
    </source>
</evidence>
<protein>
    <submittedName>
        <fullName evidence="1">Uncharacterized protein</fullName>
    </submittedName>
</protein>
<dbReference type="AlphaFoldDB" id="A0A8J5CSJ2"/>
<sequence>MLGSIHLTHIDKVLQRIRSGCEQYHIINIAREACVSPGSCWGHAKPKVKGVTRCQLVSQGLGTKLVLMDLQSPETQLELAWCPPHLSASGPTRTTTRSPLKEGLPRGTVRLTNKLIPAWYLPPSLPAKTKHSLASTHYALYQRLVEGVDVVMVPTVQTCILEATNPDRIYGNATQQLCHYTTILLSLPLVPKIPLNPCCIILPDLCQSREPINFEIHQERKMV</sequence>
<name>A0A8J5CSJ2_CHIOP</name>
<dbReference type="EMBL" id="JACEEZ010012333">
    <property type="protein sequence ID" value="KAG0720754.1"/>
    <property type="molecule type" value="Genomic_DNA"/>
</dbReference>
<accession>A0A8J5CSJ2</accession>
<comment type="caution">
    <text evidence="1">The sequence shown here is derived from an EMBL/GenBank/DDBJ whole genome shotgun (WGS) entry which is preliminary data.</text>
</comment>
<gene>
    <name evidence="1" type="ORF">GWK47_047835</name>
</gene>